<feature type="domain" description="Ribosome maturation factor RimP C-terminal" evidence="5">
    <location>
        <begin position="86"/>
        <end position="151"/>
    </location>
</feature>
<evidence type="ECO:0000313" key="6">
    <source>
        <dbReference type="EMBL" id="MCP8899782.1"/>
    </source>
</evidence>
<reference evidence="6" key="2">
    <citation type="submission" date="2023-01" db="EMBL/GenBank/DDBJ databases">
        <title>Gilvimarinus xylanilyticus HB14 isolated from Caulerpa lentillifera aquaculture base in Hainan, China.</title>
        <authorList>
            <person name="Zhang Y.-J."/>
        </authorList>
    </citation>
    <scope>NUCLEOTIDE SEQUENCE</scope>
    <source>
        <strain evidence="6">HB14</strain>
    </source>
</reference>
<dbReference type="Proteomes" id="UP001139319">
    <property type="component" value="Unassembled WGS sequence"/>
</dbReference>
<dbReference type="PANTHER" id="PTHR33867:SF1">
    <property type="entry name" value="RIBOSOME MATURATION FACTOR RIMP"/>
    <property type="match status" value="1"/>
</dbReference>
<dbReference type="GO" id="GO:0000028">
    <property type="term" value="P:ribosomal small subunit assembly"/>
    <property type="evidence" value="ECO:0007669"/>
    <property type="project" value="TreeGrafter"/>
</dbReference>
<dbReference type="InterPro" id="IPR036847">
    <property type="entry name" value="RimP_C_sf"/>
</dbReference>
<dbReference type="EMBL" id="JAMFTH010000003">
    <property type="protein sequence ID" value="MCP8899782.1"/>
    <property type="molecule type" value="Genomic_DNA"/>
</dbReference>
<comment type="subcellular location">
    <subcellularLocation>
        <location evidence="3">Cytoplasm</location>
    </subcellularLocation>
</comment>
<evidence type="ECO:0000259" key="5">
    <source>
        <dbReference type="Pfam" id="PF17384"/>
    </source>
</evidence>
<dbReference type="CDD" id="cd01734">
    <property type="entry name" value="YlxS_C"/>
    <property type="match status" value="1"/>
</dbReference>
<keyword evidence="2 3" id="KW-0690">Ribosome biogenesis</keyword>
<protein>
    <recommendedName>
        <fullName evidence="3">Ribosome maturation factor RimP</fullName>
    </recommendedName>
</protein>
<reference evidence="6" key="1">
    <citation type="submission" date="2022-05" db="EMBL/GenBank/DDBJ databases">
        <authorList>
            <person name="Sun H.-N."/>
        </authorList>
    </citation>
    <scope>NUCLEOTIDE SEQUENCE</scope>
    <source>
        <strain evidence="6">HB14</strain>
    </source>
</reference>
<feature type="domain" description="Ribosome maturation factor RimP N-terminal" evidence="4">
    <location>
        <begin position="13"/>
        <end position="83"/>
    </location>
</feature>
<comment type="function">
    <text evidence="3">Required for maturation of 30S ribosomal subunits.</text>
</comment>
<organism evidence="6 7">
    <name type="scientific">Gilvimarinus xylanilyticus</name>
    <dbReference type="NCBI Taxonomy" id="2944139"/>
    <lineage>
        <taxon>Bacteria</taxon>
        <taxon>Pseudomonadati</taxon>
        <taxon>Pseudomonadota</taxon>
        <taxon>Gammaproteobacteria</taxon>
        <taxon>Cellvibrionales</taxon>
        <taxon>Cellvibrionaceae</taxon>
        <taxon>Gilvimarinus</taxon>
    </lineage>
</organism>
<dbReference type="NCBIfam" id="NF000927">
    <property type="entry name" value="PRK00092.1-1"/>
    <property type="match status" value="1"/>
</dbReference>
<dbReference type="Gene3D" id="3.30.300.70">
    <property type="entry name" value="RimP-like superfamily, N-terminal"/>
    <property type="match status" value="1"/>
</dbReference>
<dbReference type="SUPFAM" id="SSF74942">
    <property type="entry name" value="YhbC-like, C-terminal domain"/>
    <property type="match status" value="1"/>
</dbReference>
<accession>A0A9X2I5E8</accession>
<keyword evidence="1 3" id="KW-0963">Cytoplasm</keyword>
<dbReference type="SUPFAM" id="SSF75420">
    <property type="entry name" value="YhbC-like, N-terminal domain"/>
    <property type="match status" value="1"/>
</dbReference>
<evidence type="ECO:0000256" key="1">
    <source>
        <dbReference type="ARBA" id="ARBA00022490"/>
    </source>
</evidence>
<dbReference type="Pfam" id="PF17384">
    <property type="entry name" value="DUF150_C"/>
    <property type="match status" value="1"/>
</dbReference>
<dbReference type="InterPro" id="IPR003728">
    <property type="entry name" value="Ribosome_maturation_RimP"/>
</dbReference>
<proteinExistence type="inferred from homology"/>
<dbReference type="InterPro" id="IPR028989">
    <property type="entry name" value="RimP_N"/>
</dbReference>
<name>A0A9X2I5E8_9GAMM</name>
<dbReference type="GO" id="GO:0005829">
    <property type="term" value="C:cytosol"/>
    <property type="evidence" value="ECO:0007669"/>
    <property type="project" value="TreeGrafter"/>
</dbReference>
<gene>
    <name evidence="3 6" type="primary">rimP</name>
    <name evidence="6" type="ORF">M6D89_10780</name>
</gene>
<evidence type="ECO:0000256" key="2">
    <source>
        <dbReference type="ARBA" id="ARBA00022517"/>
    </source>
</evidence>
<keyword evidence="7" id="KW-1185">Reference proteome</keyword>
<dbReference type="RefSeq" id="WP_253968080.1">
    <property type="nucleotide sequence ID" value="NZ_JAMFTH010000003.1"/>
</dbReference>
<dbReference type="GO" id="GO:0006412">
    <property type="term" value="P:translation"/>
    <property type="evidence" value="ECO:0007669"/>
    <property type="project" value="TreeGrafter"/>
</dbReference>
<evidence type="ECO:0000313" key="7">
    <source>
        <dbReference type="Proteomes" id="UP001139319"/>
    </source>
</evidence>
<comment type="similarity">
    <text evidence="3">Belongs to the RimP family.</text>
</comment>
<evidence type="ECO:0000256" key="3">
    <source>
        <dbReference type="HAMAP-Rule" id="MF_01077"/>
    </source>
</evidence>
<dbReference type="Pfam" id="PF02576">
    <property type="entry name" value="RimP_N"/>
    <property type="match status" value="1"/>
</dbReference>
<dbReference type="InterPro" id="IPR028998">
    <property type="entry name" value="RimP_C"/>
</dbReference>
<dbReference type="FunFam" id="3.30.300.70:FF:000001">
    <property type="entry name" value="Ribosome maturation factor RimP"/>
    <property type="match status" value="1"/>
</dbReference>
<dbReference type="HAMAP" id="MF_01077">
    <property type="entry name" value="RimP"/>
    <property type="match status" value="1"/>
</dbReference>
<dbReference type="AlphaFoldDB" id="A0A9X2I5E8"/>
<dbReference type="InterPro" id="IPR035956">
    <property type="entry name" value="RimP_N_sf"/>
</dbReference>
<dbReference type="Gene3D" id="2.30.30.180">
    <property type="entry name" value="Ribosome maturation factor RimP, C-terminal domain"/>
    <property type="match status" value="1"/>
</dbReference>
<comment type="caution">
    <text evidence="6">The sequence shown here is derived from an EMBL/GenBank/DDBJ whole genome shotgun (WGS) entry which is preliminary data.</text>
</comment>
<evidence type="ECO:0000259" key="4">
    <source>
        <dbReference type="Pfam" id="PF02576"/>
    </source>
</evidence>
<dbReference type="PANTHER" id="PTHR33867">
    <property type="entry name" value="RIBOSOME MATURATION FACTOR RIMP"/>
    <property type="match status" value="1"/>
</dbReference>
<sequence length="151" mass="16892">MASVEERLTTMFAPAVDALGCQLWGVEYLTGGRTKVLRVYIDKADGVQVEDCAQVSRQLSSLMDVEDPIAGEYTLEVSSPGMDRPLYTLEQFAQYQGQIIAVKLRVPFDGRRKFKGLLSGIEDQDVVMQVDNEEYLLPIESIEKANIVPQF</sequence>